<organism evidence="3 4">
    <name type="scientific">Durusdinium trenchii</name>
    <dbReference type="NCBI Taxonomy" id="1381693"/>
    <lineage>
        <taxon>Eukaryota</taxon>
        <taxon>Sar</taxon>
        <taxon>Alveolata</taxon>
        <taxon>Dinophyceae</taxon>
        <taxon>Suessiales</taxon>
        <taxon>Symbiodiniaceae</taxon>
        <taxon>Durusdinium</taxon>
    </lineage>
</organism>
<accession>A0ABP0RN46</accession>
<evidence type="ECO:0000313" key="4">
    <source>
        <dbReference type="Proteomes" id="UP001642484"/>
    </source>
</evidence>
<feature type="region of interest" description="Disordered" evidence="2">
    <location>
        <begin position="1"/>
        <end position="29"/>
    </location>
</feature>
<proteinExistence type="predicted"/>
<feature type="non-terminal residue" evidence="3">
    <location>
        <position position="1699"/>
    </location>
</feature>
<feature type="region of interest" description="Disordered" evidence="2">
    <location>
        <begin position="676"/>
        <end position="706"/>
    </location>
</feature>
<dbReference type="EMBL" id="CAXAMN010026108">
    <property type="protein sequence ID" value="CAK9100642.1"/>
    <property type="molecule type" value="Genomic_DNA"/>
</dbReference>
<feature type="region of interest" description="Disordered" evidence="2">
    <location>
        <begin position="1207"/>
        <end position="1230"/>
    </location>
</feature>
<gene>
    <name evidence="3" type="ORF">CCMP2556_LOCUS47525</name>
</gene>
<evidence type="ECO:0000313" key="3">
    <source>
        <dbReference type="EMBL" id="CAK9100642.1"/>
    </source>
</evidence>
<dbReference type="Gene3D" id="1.10.150.130">
    <property type="match status" value="1"/>
</dbReference>
<feature type="compositionally biased region" description="Gly residues" evidence="2">
    <location>
        <begin position="7"/>
        <end position="26"/>
    </location>
</feature>
<feature type="region of interest" description="Disordered" evidence="2">
    <location>
        <begin position="505"/>
        <end position="540"/>
    </location>
</feature>
<evidence type="ECO:0000256" key="1">
    <source>
        <dbReference type="ARBA" id="ARBA00023125"/>
    </source>
</evidence>
<dbReference type="InterPro" id="IPR011010">
    <property type="entry name" value="DNA_brk_join_enz"/>
</dbReference>
<dbReference type="SUPFAM" id="SSF47823">
    <property type="entry name" value="lambda integrase-like, N-terminal domain"/>
    <property type="match status" value="1"/>
</dbReference>
<name>A0ABP0RN46_9DINO</name>
<keyword evidence="1" id="KW-0238">DNA-binding</keyword>
<protein>
    <submittedName>
        <fullName evidence="3">Uncharacterized protein</fullName>
    </submittedName>
</protein>
<dbReference type="SUPFAM" id="SSF56349">
    <property type="entry name" value="DNA breaking-rejoining enzymes"/>
    <property type="match status" value="1"/>
</dbReference>
<evidence type="ECO:0000256" key="2">
    <source>
        <dbReference type="SAM" id="MobiDB-lite"/>
    </source>
</evidence>
<reference evidence="3 4" key="1">
    <citation type="submission" date="2024-02" db="EMBL/GenBank/DDBJ databases">
        <authorList>
            <person name="Chen Y."/>
            <person name="Shah S."/>
            <person name="Dougan E. K."/>
            <person name="Thang M."/>
            <person name="Chan C."/>
        </authorList>
    </citation>
    <scope>NUCLEOTIDE SEQUENCE [LARGE SCALE GENOMIC DNA]</scope>
</reference>
<keyword evidence="4" id="KW-1185">Reference proteome</keyword>
<dbReference type="InterPro" id="IPR010998">
    <property type="entry name" value="Integrase_recombinase_N"/>
</dbReference>
<comment type="caution">
    <text evidence="3">The sequence shown here is derived from an EMBL/GenBank/DDBJ whole genome shotgun (WGS) entry which is preliminary data.</text>
</comment>
<dbReference type="Proteomes" id="UP001642484">
    <property type="component" value="Unassembled WGS sequence"/>
</dbReference>
<sequence length="1699" mass="186728">MARRSHGGSGGGWGSGQSTGGYGQTGGNAAHNPLEVKLPRFLYWLEMNEDHMEENSVIMVDDRDARMVSPFQGWLTKEIMSNSASSINVLTERDQVMPPSSGFHLTLFGNYTLDGIKVVVVVALDTETGCMNAGWDQPTAEALSHPAFQPFAWPLLRDTSASYTDVKIYNGNEVLFHWIFRGYRSDTDLTVQQQFVDEVLVREANRGKPRLSLVVASFMGWRVTVFSFECGGRVYSVGPNGAVVATDHARSRFELRVCSRSSTDALGNDADRVEFRFRDANNRMDLKCQRTSVPGTWLTVSHISGPALIQTITNVRNSRARVEGPEHTEQFGQLAAVHQYWWNNAVAKSNREIGCSTDFIGDLEQGNFHITCTSKLWIAAPEVVNKTALAEMQHTGAGRLAPVGPPSITMGAWTNAAEEVGAEASSRGSGSGVVSSSVQADYEMARRSLNKNAPINSSTGHVEDEARDQARLDRRYARSSAQITPAVFAAQISRKVFDETTATIEELPPGDLPLPHPKTQEGPVQTKSMPVPVPESKPDPALERGDRMAAAAKIPGSGGAPEILEGPVAAKIPGGPGQGMDRSMAAFFALPLFGEGFVQALCRLGLGKCEFWLALDEGVGADEQIARLVSVMDGEQADRDEVLTNLDLVQILHGMVSMARAKIMAEIANDLGYGEAASSDPGRAARPWPTAGAPDPGVPSFKKPKVTAATDEVSSLKEEEEKEKIKWAARLKLIADKAGSAAQINSSMGGDLSQEEQSEIKSLVFRSGAFRTIRLHVLAWERMEKWAVDHGLSIYPPSTQVVTKYFLALQDSGCGPAVLPGLRQAIRWICKRLVMTPPDAGDPALEAIVAKVYEERGKELKEAVPVPLKAVAALEYLVNALILAGKIPAAIFVWWILILIYASLRWDDGRHVAPSSLTLTGDALVGLVWQTKVERRRKGTRFAVPMCSLGGVTWLEEGWHVFQRFKNDRDFFIWDLVDEGQFDVVPISSERGLPWLRYFLDQAVTIALEDHAVEFDDADVVRAQCARVTCHSLRVTLLDAAVHAGADDKVIGLQANWKDPSQLVLKYARSRKELSVRMVQDLATVIRESWTPDQESFVVEDEPEVVAPAAREYVAKATTPSKALVASDFKYHIMDTVINKSHTLCGRLKLSDVVSFGPDAQLARSEHAKTVDTTDTSDRVQFDTPVKLAKKNKKKRKLERLQDQVKQLKTAHDKPRSQAAAAAPSKDKRIPESEWKAIAQAAQQVKGEAVLTRAVQAAGGSVLPPIELIPNQFVPVAVDLTDGRVLEHLELLIREGRINYIHFGTPCSSFSLARKDDGGPPPLRARRALWGLPNLAARDQDKVRLGNKLMQLTVDLVGLAHTADVLWSIENPLGSYLWAMPPVQRLAKFTNVSRTEFDMCRFGSAHLKPTALLSNTSLQALGKRCDRDRRPHVHDPLVGFAVVEGERVFKTRLAQVYPWQLCEEWAQIILGVKSDPLSATFAMKVPAAHRKRPVGQPLPWKDHRQRDAGERAIAAGYQLKKSAVPPLLPCEFEPGEAVRFALDLAHPFSIAPDLEPDLQEALSFVAHQPGRLLAHRLKAVAHWEARAIALLPETERILASVHDPWLRKLLRGAPDEEPIALGAVTHIALWREMAHAALSIDAALVDEMLTGMTIGKIDSLDFPWIVALLQQTHDFVIFVAPPRWPPDIAATDWRSFDLG</sequence>